<feature type="transmembrane region" description="Helical" evidence="5">
    <location>
        <begin position="26"/>
        <end position="57"/>
    </location>
</feature>
<sequence>MPDILSPPHRPGRRRGISIPWPSDQYIIGLLLLGTLLATLQLLTLGVAALAAFILLYAFVERQALLKNIYVLPILALLGYGLLSALWSDYPRQTIYYGIQIVLTGMIGLIFASSPRPFDTLFGLATALIIHSTLSHILGKYVPWEHGEVVFVGIAGSKNNYGSISSLTTMTSLGLLYAAIHLRRRWVMALASWGILVGTLGLVRSLATGNFIATVACCMFLMYINVYRVLPPRVRLATNLYAIYTVVCVGLVFFFVKDQLMTLVLTTLNKDVTLTGRTEIWDVAFEQIKHHFWLGVGQSAFWVEGNPPAEFIWQSHGIAGKRGFNFHNTYLEIMVHFGLIGSVVFGVTLLFLIYKAFENTFKNPTIMNGIWLTFVLHFILLSPVESFNFTPINFYTVFLIAALARHPKIATLEIVNPWQGIFSSGPEREAARIEKAAAR</sequence>
<keyword evidence="4 5" id="KW-0472">Membrane</keyword>
<feature type="transmembrane region" description="Helical" evidence="5">
    <location>
        <begin position="239"/>
        <end position="256"/>
    </location>
</feature>
<gene>
    <name evidence="7" type="ORF">PQU94_00570</name>
</gene>
<accession>A0ABT5I9H5</accession>
<dbReference type="EMBL" id="JAQQKW010000001">
    <property type="protein sequence ID" value="MDC7692768.1"/>
    <property type="molecule type" value="Genomic_DNA"/>
</dbReference>
<feature type="transmembrane region" description="Helical" evidence="5">
    <location>
        <begin position="94"/>
        <end position="114"/>
    </location>
</feature>
<keyword evidence="2 5" id="KW-0812">Transmembrane</keyword>
<keyword evidence="3 5" id="KW-1133">Transmembrane helix</keyword>
<feature type="transmembrane region" description="Helical" evidence="5">
    <location>
        <begin position="333"/>
        <end position="353"/>
    </location>
</feature>
<dbReference type="Proteomes" id="UP001216595">
    <property type="component" value="Unassembled WGS sequence"/>
</dbReference>
<feature type="transmembrane region" description="Helical" evidence="5">
    <location>
        <begin position="209"/>
        <end position="227"/>
    </location>
</feature>
<evidence type="ECO:0000259" key="6">
    <source>
        <dbReference type="Pfam" id="PF04932"/>
    </source>
</evidence>
<evidence type="ECO:0000313" key="7">
    <source>
        <dbReference type="EMBL" id="MDC7692768.1"/>
    </source>
</evidence>
<dbReference type="InterPro" id="IPR051533">
    <property type="entry name" value="WaaL-like"/>
</dbReference>
<dbReference type="PANTHER" id="PTHR37422:SF17">
    <property type="entry name" value="O-ANTIGEN LIGASE"/>
    <property type="match status" value="1"/>
</dbReference>
<evidence type="ECO:0000256" key="5">
    <source>
        <dbReference type="SAM" id="Phobius"/>
    </source>
</evidence>
<organism evidence="7 8">
    <name type="scientific">Asticcacaulis currens</name>
    <dbReference type="NCBI Taxonomy" id="2984210"/>
    <lineage>
        <taxon>Bacteria</taxon>
        <taxon>Pseudomonadati</taxon>
        <taxon>Pseudomonadota</taxon>
        <taxon>Alphaproteobacteria</taxon>
        <taxon>Caulobacterales</taxon>
        <taxon>Caulobacteraceae</taxon>
        <taxon>Asticcacaulis</taxon>
    </lineage>
</organism>
<evidence type="ECO:0000256" key="2">
    <source>
        <dbReference type="ARBA" id="ARBA00022692"/>
    </source>
</evidence>
<evidence type="ECO:0000313" key="8">
    <source>
        <dbReference type="Proteomes" id="UP001216595"/>
    </source>
</evidence>
<dbReference type="GO" id="GO:0016874">
    <property type="term" value="F:ligase activity"/>
    <property type="evidence" value="ECO:0007669"/>
    <property type="project" value="UniProtKB-KW"/>
</dbReference>
<name>A0ABT5I9H5_9CAUL</name>
<feature type="transmembrane region" description="Helical" evidence="5">
    <location>
        <begin position="161"/>
        <end position="179"/>
    </location>
</feature>
<dbReference type="RefSeq" id="WP_272739545.1">
    <property type="nucleotide sequence ID" value="NZ_JAQQKW010000001.1"/>
</dbReference>
<feature type="domain" description="O-antigen ligase-related" evidence="6">
    <location>
        <begin position="195"/>
        <end position="345"/>
    </location>
</feature>
<evidence type="ECO:0000256" key="3">
    <source>
        <dbReference type="ARBA" id="ARBA00022989"/>
    </source>
</evidence>
<protein>
    <submittedName>
        <fullName evidence="7">O-antigen ligase family protein</fullName>
    </submittedName>
</protein>
<evidence type="ECO:0000256" key="4">
    <source>
        <dbReference type="ARBA" id="ARBA00023136"/>
    </source>
</evidence>
<keyword evidence="8" id="KW-1185">Reference proteome</keyword>
<feature type="transmembrane region" description="Helical" evidence="5">
    <location>
        <begin position="186"/>
        <end position="203"/>
    </location>
</feature>
<dbReference type="InterPro" id="IPR007016">
    <property type="entry name" value="O-antigen_ligase-rel_domated"/>
</dbReference>
<comment type="caution">
    <text evidence="7">The sequence shown here is derived from an EMBL/GenBank/DDBJ whole genome shotgun (WGS) entry which is preliminary data.</text>
</comment>
<feature type="transmembrane region" description="Helical" evidence="5">
    <location>
        <begin position="69"/>
        <end position="88"/>
    </location>
</feature>
<evidence type="ECO:0000256" key="1">
    <source>
        <dbReference type="ARBA" id="ARBA00004141"/>
    </source>
</evidence>
<feature type="transmembrane region" description="Helical" evidence="5">
    <location>
        <begin position="365"/>
        <end position="381"/>
    </location>
</feature>
<dbReference type="PANTHER" id="PTHR37422">
    <property type="entry name" value="TEICHURONIC ACID BIOSYNTHESIS PROTEIN TUAE"/>
    <property type="match status" value="1"/>
</dbReference>
<proteinExistence type="predicted"/>
<reference evidence="7 8" key="1">
    <citation type="submission" date="2023-01" db="EMBL/GenBank/DDBJ databases">
        <title>Novel species of the genus Asticcacaulis isolated from rivers.</title>
        <authorList>
            <person name="Lu H."/>
        </authorList>
    </citation>
    <scope>NUCLEOTIDE SEQUENCE [LARGE SCALE GENOMIC DNA]</scope>
    <source>
        <strain evidence="7 8">DXS10W</strain>
    </source>
</reference>
<keyword evidence="7" id="KW-0436">Ligase</keyword>
<comment type="subcellular location">
    <subcellularLocation>
        <location evidence="1">Membrane</location>
        <topology evidence="1">Multi-pass membrane protein</topology>
    </subcellularLocation>
</comment>
<feature type="transmembrane region" description="Helical" evidence="5">
    <location>
        <begin position="121"/>
        <end position="141"/>
    </location>
</feature>
<dbReference type="Pfam" id="PF04932">
    <property type="entry name" value="Wzy_C"/>
    <property type="match status" value="1"/>
</dbReference>